<name>A0ACA9NA26_9GLOM</name>
<organism evidence="1 2">
    <name type="scientific">Racocetra persica</name>
    <dbReference type="NCBI Taxonomy" id="160502"/>
    <lineage>
        <taxon>Eukaryota</taxon>
        <taxon>Fungi</taxon>
        <taxon>Fungi incertae sedis</taxon>
        <taxon>Mucoromycota</taxon>
        <taxon>Glomeromycotina</taxon>
        <taxon>Glomeromycetes</taxon>
        <taxon>Diversisporales</taxon>
        <taxon>Gigasporaceae</taxon>
        <taxon>Racocetra</taxon>
    </lineage>
</organism>
<sequence length="42" mass="4785">MLIFLFVTIKESTANPLLKRGAEKKCYDYVFATSTFCDGKFS</sequence>
<proteinExistence type="predicted"/>
<comment type="caution">
    <text evidence="1">The sequence shown here is derived from an EMBL/GenBank/DDBJ whole genome shotgun (WGS) entry which is preliminary data.</text>
</comment>
<keyword evidence="2" id="KW-1185">Reference proteome</keyword>
<accession>A0ACA9NA26</accession>
<dbReference type="Proteomes" id="UP000789920">
    <property type="component" value="Unassembled WGS sequence"/>
</dbReference>
<evidence type="ECO:0000313" key="1">
    <source>
        <dbReference type="EMBL" id="CAG8642439.1"/>
    </source>
</evidence>
<feature type="non-terminal residue" evidence="1">
    <location>
        <position position="42"/>
    </location>
</feature>
<evidence type="ECO:0000313" key="2">
    <source>
        <dbReference type="Proteomes" id="UP000789920"/>
    </source>
</evidence>
<reference evidence="1" key="1">
    <citation type="submission" date="2021-06" db="EMBL/GenBank/DDBJ databases">
        <authorList>
            <person name="Kallberg Y."/>
            <person name="Tangrot J."/>
            <person name="Rosling A."/>
        </authorList>
    </citation>
    <scope>NUCLEOTIDE SEQUENCE</scope>
    <source>
        <strain evidence="1">MA461A</strain>
    </source>
</reference>
<dbReference type="EMBL" id="CAJVQC010012842">
    <property type="protein sequence ID" value="CAG8642439.1"/>
    <property type="molecule type" value="Genomic_DNA"/>
</dbReference>
<gene>
    <name evidence="1" type="ORF">RPERSI_LOCUS7538</name>
</gene>
<protein>
    <submittedName>
        <fullName evidence="1">34159_t:CDS:1</fullName>
    </submittedName>
</protein>